<dbReference type="PANTHER" id="PTHR28234">
    <property type="entry name" value="NUCLEAR CONTROL OF ATPASE PROTEIN 2"/>
    <property type="match status" value="1"/>
</dbReference>
<name>A0A8H7VM41_9FUNG</name>
<protein>
    <recommendedName>
        <fullName evidence="8">ATP synthase regulation protein NCA2</fullName>
    </recommendedName>
</protein>
<dbReference type="EMBL" id="JAEPRB010000005">
    <property type="protein sequence ID" value="KAG2227736.1"/>
    <property type="molecule type" value="Genomic_DNA"/>
</dbReference>
<evidence type="ECO:0000256" key="2">
    <source>
        <dbReference type="ARBA" id="ARBA00022692"/>
    </source>
</evidence>
<gene>
    <name evidence="6" type="ORF">INT45_004778</name>
</gene>
<dbReference type="OrthoDB" id="413313at2759"/>
<comment type="caution">
    <text evidence="6">The sequence shown here is derived from an EMBL/GenBank/DDBJ whole genome shotgun (WGS) entry which is preliminary data.</text>
</comment>
<sequence length="651" mass="73798">MNTFVNEHVNQLNNSLSTVFQQQQEECIQSDNVFDPETASKQDDPNLFLTLASQGIDLSQPTLPNVQTVKKYLDLYTSSAAKNLSSNGPAAGSPLEWAFIAKCSIAVYGVLLDRVLNSTLPLSESVSYWNSVYGSSLNEIYYALQTTPVRVISLAMHTINTMRMTQLGLGSVLQSSDHIISSLFPNRTRTKAAIRHSLELFSPHRSLLAQLIHEEIGHKKKMLEALRTQQATRLGLLMKMTPQFTLDRISQDIEGCVKLMEFVMEPFTSNFNNNSNSNTLSAQEQQQNIDNTITTSLNVQDVTDSITNILEPSSPYQIACRLSNTIGDLSVCHENLNTVHELYQPPSAFVRYWIPALGLYIAGNTATTFVFNRKDALLTWFHELGKTACDFAINWIWEPVLKVWETIRLKDQRLGVLSKEGLKSDLESLERMVVQFANDHYHLSEIDAQQLIANVRDGDLSVVLKAYENEIKHPLKNAITGDLIQTLLIQVQKTKVDVDLAMAALDKLLKSNELNFAFLAVAPSMLLTYASFSWLKNIYSRRTGHQVGKIAQPIREVMRRVERLFNLASVDVKPEEEQLDCKSHGILLCEIHLLRIYALQLPRRHSIRDYFMEDLRDLENPKLTVAQKLNVVTRMNRSWNFLQPSRKETLN</sequence>
<dbReference type="Proteomes" id="UP000646827">
    <property type="component" value="Unassembled WGS sequence"/>
</dbReference>
<comment type="subcellular location">
    <subcellularLocation>
        <location evidence="1">Mitochondrion membrane</location>
        <topology evidence="1">Multi-pass membrane protein</topology>
    </subcellularLocation>
</comment>
<dbReference type="GO" id="GO:0005741">
    <property type="term" value="C:mitochondrial outer membrane"/>
    <property type="evidence" value="ECO:0007669"/>
    <property type="project" value="TreeGrafter"/>
</dbReference>
<evidence type="ECO:0008006" key="8">
    <source>
        <dbReference type="Google" id="ProtNLM"/>
    </source>
</evidence>
<dbReference type="AlphaFoldDB" id="A0A8H7VM41"/>
<reference evidence="6 7" key="1">
    <citation type="submission" date="2020-12" db="EMBL/GenBank/DDBJ databases">
        <title>Metabolic potential, ecology and presence of endohyphal bacteria is reflected in genomic diversity of Mucoromycotina.</title>
        <authorList>
            <person name="Muszewska A."/>
            <person name="Okrasinska A."/>
            <person name="Steczkiewicz K."/>
            <person name="Drgas O."/>
            <person name="Orlowska M."/>
            <person name="Perlinska-Lenart U."/>
            <person name="Aleksandrzak-Piekarczyk T."/>
            <person name="Szatraj K."/>
            <person name="Zielenkiewicz U."/>
            <person name="Pilsyk S."/>
            <person name="Malc E."/>
            <person name="Mieczkowski P."/>
            <person name="Kruszewska J.S."/>
            <person name="Biernat P."/>
            <person name="Pawlowska J."/>
        </authorList>
    </citation>
    <scope>NUCLEOTIDE SEQUENCE [LARGE SCALE GENOMIC DNA]</scope>
    <source>
        <strain evidence="6 7">CBS 142.35</strain>
    </source>
</reference>
<dbReference type="Pfam" id="PF08637">
    <property type="entry name" value="NCA2"/>
    <property type="match status" value="1"/>
</dbReference>
<keyword evidence="7" id="KW-1185">Reference proteome</keyword>
<keyword evidence="5" id="KW-0472">Membrane</keyword>
<evidence type="ECO:0000313" key="6">
    <source>
        <dbReference type="EMBL" id="KAG2227736.1"/>
    </source>
</evidence>
<organism evidence="6 7">
    <name type="scientific">Circinella minor</name>
    <dbReference type="NCBI Taxonomy" id="1195481"/>
    <lineage>
        <taxon>Eukaryota</taxon>
        <taxon>Fungi</taxon>
        <taxon>Fungi incertae sedis</taxon>
        <taxon>Mucoromycota</taxon>
        <taxon>Mucoromycotina</taxon>
        <taxon>Mucoromycetes</taxon>
        <taxon>Mucorales</taxon>
        <taxon>Lichtheimiaceae</taxon>
        <taxon>Circinella</taxon>
    </lineage>
</organism>
<keyword evidence="4" id="KW-0496">Mitochondrion</keyword>
<accession>A0A8H7VM41</accession>
<dbReference type="InterPro" id="IPR013946">
    <property type="entry name" value="NCA2-like"/>
</dbReference>
<evidence type="ECO:0000313" key="7">
    <source>
        <dbReference type="Proteomes" id="UP000646827"/>
    </source>
</evidence>
<evidence type="ECO:0000256" key="5">
    <source>
        <dbReference type="ARBA" id="ARBA00023136"/>
    </source>
</evidence>
<keyword evidence="3" id="KW-1133">Transmembrane helix</keyword>
<evidence type="ECO:0000256" key="4">
    <source>
        <dbReference type="ARBA" id="ARBA00023128"/>
    </source>
</evidence>
<keyword evidence="2" id="KW-0812">Transmembrane</keyword>
<dbReference type="PANTHER" id="PTHR28234:SF1">
    <property type="entry name" value="NUCLEAR CONTROL OF ATPASE PROTEIN 2"/>
    <property type="match status" value="1"/>
</dbReference>
<proteinExistence type="predicted"/>
<evidence type="ECO:0000256" key="1">
    <source>
        <dbReference type="ARBA" id="ARBA00004225"/>
    </source>
</evidence>
<evidence type="ECO:0000256" key="3">
    <source>
        <dbReference type="ARBA" id="ARBA00022989"/>
    </source>
</evidence>